<comment type="pathway">
    <text evidence="2">Amino-acid degradation.</text>
</comment>
<comment type="caution">
    <text evidence="8">The sequence shown here is derived from an EMBL/GenBank/DDBJ whole genome shotgun (WGS) entry which is preliminary data.</text>
</comment>
<protein>
    <submittedName>
        <fullName evidence="8">Metal-dependent hydrolase</fullName>
    </submittedName>
</protein>
<evidence type="ECO:0000256" key="1">
    <source>
        <dbReference type="ARBA" id="ARBA00001947"/>
    </source>
</evidence>
<sequence length="206" mass="22211">MIFYDVTRELAEDVVVYPGDHVPRMHQEDCGQYLISHLSLSTHSGTHVDAPSHYLKNGLTVDCIPLSHLIGRARVLDLQHADGAIQPGDLAGRMEGASRLLIRTWFSGHETFEEGYPALTPAAADALAAAGIVCVGIDTPSIEGFFGDGSVHRRLLGAGIVVLELLDLSEVREGDYYMVALPLRLKGLDGSPARVVLCSLPGEEEL</sequence>
<comment type="cofactor">
    <cofactor evidence="1">
        <name>Zn(2+)</name>
        <dbReference type="ChEBI" id="CHEBI:29105"/>
    </cofactor>
</comment>
<dbReference type="Pfam" id="PF04199">
    <property type="entry name" value="Cyclase"/>
    <property type="match status" value="1"/>
</dbReference>
<dbReference type="FunFam" id="3.50.30.50:FF:000001">
    <property type="entry name" value="Kynurenine formamidase"/>
    <property type="match status" value="1"/>
</dbReference>
<dbReference type="SUPFAM" id="SSF102198">
    <property type="entry name" value="Putative cyclase"/>
    <property type="match status" value="1"/>
</dbReference>
<comment type="subunit">
    <text evidence="3">Homodimer.</text>
</comment>
<evidence type="ECO:0000313" key="8">
    <source>
        <dbReference type="EMBL" id="KUG21389.1"/>
    </source>
</evidence>
<dbReference type="InterPro" id="IPR007325">
    <property type="entry name" value="KFase/CYL"/>
</dbReference>
<evidence type="ECO:0000256" key="2">
    <source>
        <dbReference type="ARBA" id="ARBA00005023"/>
    </source>
</evidence>
<dbReference type="InterPro" id="IPR037175">
    <property type="entry name" value="KFase_sf"/>
</dbReference>
<proteinExistence type="predicted"/>
<keyword evidence="5 8" id="KW-0378">Hydrolase</keyword>
<dbReference type="EMBL" id="LNQE01001067">
    <property type="protein sequence ID" value="KUG21389.1"/>
    <property type="molecule type" value="Genomic_DNA"/>
</dbReference>
<keyword evidence="4" id="KW-0479">Metal-binding</keyword>
<evidence type="ECO:0000256" key="6">
    <source>
        <dbReference type="ARBA" id="ARBA00022833"/>
    </source>
</evidence>
<dbReference type="GO" id="GO:0019441">
    <property type="term" value="P:L-tryptophan catabolic process to kynurenine"/>
    <property type="evidence" value="ECO:0007669"/>
    <property type="project" value="InterPro"/>
</dbReference>
<dbReference type="PANTHER" id="PTHR31118">
    <property type="entry name" value="CYCLASE-LIKE PROTEIN 2"/>
    <property type="match status" value="1"/>
</dbReference>
<organism evidence="8">
    <name type="scientific">hydrocarbon metagenome</name>
    <dbReference type="NCBI Taxonomy" id="938273"/>
    <lineage>
        <taxon>unclassified sequences</taxon>
        <taxon>metagenomes</taxon>
        <taxon>ecological metagenomes</taxon>
    </lineage>
</organism>
<gene>
    <name evidence="8" type="ORF">ASZ90_008859</name>
</gene>
<evidence type="ECO:0000256" key="7">
    <source>
        <dbReference type="ARBA" id="ARBA00023079"/>
    </source>
</evidence>
<dbReference type="Gene3D" id="3.50.30.50">
    <property type="entry name" value="Putative cyclase"/>
    <property type="match status" value="1"/>
</dbReference>
<keyword evidence="6" id="KW-0862">Zinc</keyword>
<dbReference type="GO" id="GO:0004061">
    <property type="term" value="F:arylformamidase activity"/>
    <property type="evidence" value="ECO:0007669"/>
    <property type="project" value="InterPro"/>
</dbReference>
<dbReference type="AlphaFoldDB" id="A0A0W8FKF1"/>
<dbReference type="GO" id="GO:0046872">
    <property type="term" value="F:metal ion binding"/>
    <property type="evidence" value="ECO:0007669"/>
    <property type="project" value="UniProtKB-KW"/>
</dbReference>
<evidence type="ECO:0000256" key="4">
    <source>
        <dbReference type="ARBA" id="ARBA00022723"/>
    </source>
</evidence>
<evidence type="ECO:0000256" key="3">
    <source>
        <dbReference type="ARBA" id="ARBA00011738"/>
    </source>
</evidence>
<keyword evidence="7" id="KW-0823">Tryptophan catabolism</keyword>
<reference evidence="8" key="1">
    <citation type="journal article" date="2015" name="Proc. Natl. Acad. Sci. U.S.A.">
        <title>Networks of energetic and metabolic interactions define dynamics in microbial communities.</title>
        <authorList>
            <person name="Embree M."/>
            <person name="Liu J.K."/>
            <person name="Al-Bassam M.M."/>
            <person name="Zengler K."/>
        </authorList>
    </citation>
    <scope>NUCLEOTIDE SEQUENCE</scope>
</reference>
<evidence type="ECO:0000256" key="5">
    <source>
        <dbReference type="ARBA" id="ARBA00022801"/>
    </source>
</evidence>
<dbReference type="PANTHER" id="PTHR31118:SF12">
    <property type="entry name" value="CYCLASE-LIKE PROTEIN 2"/>
    <property type="match status" value="1"/>
</dbReference>
<accession>A0A0W8FKF1</accession>
<name>A0A0W8FKF1_9ZZZZ</name>